<reference evidence="7 8" key="1">
    <citation type="submission" date="2021-01" db="EMBL/GenBank/DDBJ databases">
        <title>Whole genome shotgun sequence of Planotetraspora kaengkrachanensis NBRC 104272.</title>
        <authorList>
            <person name="Komaki H."/>
            <person name="Tamura T."/>
        </authorList>
    </citation>
    <scope>NUCLEOTIDE SEQUENCE [LARGE SCALE GENOMIC DNA]</scope>
    <source>
        <strain evidence="7 8">NBRC 104272</strain>
    </source>
</reference>
<keyword evidence="1" id="KW-0805">Transcription regulation</keyword>
<dbReference type="AlphaFoldDB" id="A0A8J3PYC3"/>
<dbReference type="InterPro" id="IPR009057">
    <property type="entry name" value="Homeodomain-like_sf"/>
</dbReference>
<dbReference type="GO" id="GO:0043565">
    <property type="term" value="F:sequence-specific DNA binding"/>
    <property type="evidence" value="ECO:0007669"/>
    <property type="project" value="InterPro"/>
</dbReference>
<gene>
    <name evidence="7" type="ORF">Pka01_62750</name>
</gene>
<keyword evidence="8" id="KW-1185">Reference proteome</keyword>
<dbReference type="RefSeq" id="WP_203886467.1">
    <property type="nucleotide sequence ID" value="NZ_BAABHH010000022.1"/>
</dbReference>
<feature type="domain" description="HTH araC/xylS-type" evidence="6">
    <location>
        <begin position="196"/>
        <end position="294"/>
    </location>
</feature>
<feature type="region of interest" description="Disordered" evidence="5">
    <location>
        <begin position="288"/>
        <end position="307"/>
    </location>
</feature>
<feature type="compositionally biased region" description="Basic and acidic residues" evidence="5">
    <location>
        <begin position="291"/>
        <end position="307"/>
    </location>
</feature>
<dbReference type="SUPFAM" id="SSF51215">
    <property type="entry name" value="Regulatory protein AraC"/>
    <property type="match status" value="1"/>
</dbReference>
<dbReference type="PROSITE" id="PS00041">
    <property type="entry name" value="HTH_ARAC_FAMILY_1"/>
    <property type="match status" value="1"/>
</dbReference>
<dbReference type="EMBL" id="BONV01000036">
    <property type="protein sequence ID" value="GIG83148.1"/>
    <property type="molecule type" value="Genomic_DNA"/>
</dbReference>
<comment type="caution">
    <text evidence="7">The sequence shown here is derived from an EMBL/GenBank/DDBJ whole genome shotgun (WGS) entry which is preliminary data.</text>
</comment>
<keyword evidence="3" id="KW-0010">Activator</keyword>
<keyword evidence="2" id="KW-0238">DNA-binding</keyword>
<evidence type="ECO:0000256" key="5">
    <source>
        <dbReference type="SAM" id="MobiDB-lite"/>
    </source>
</evidence>
<keyword evidence="4" id="KW-0804">Transcription</keyword>
<evidence type="ECO:0000256" key="2">
    <source>
        <dbReference type="ARBA" id="ARBA00023125"/>
    </source>
</evidence>
<dbReference type="PANTHER" id="PTHR46796:SF6">
    <property type="entry name" value="ARAC SUBFAMILY"/>
    <property type="match status" value="1"/>
</dbReference>
<evidence type="ECO:0000256" key="3">
    <source>
        <dbReference type="ARBA" id="ARBA00023159"/>
    </source>
</evidence>
<evidence type="ECO:0000313" key="8">
    <source>
        <dbReference type="Proteomes" id="UP000630097"/>
    </source>
</evidence>
<dbReference type="PROSITE" id="PS01124">
    <property type="entry name" value="HTH_ARAC_FAMILY_2"/>
    <property type="match status" value="1"/>
</dbReference>
<dbReference type="InterPro" id="IPR037923">
    <property type="entry name" value="HTH-like"/>
</dbReference>
<evidence type="ECO:0000313" key="7">
    <source>
        <dbReference type="EMBL" id="GIG83148.1"/>
    </source>
</evidence>
<dbReference type="InterPro" id="IPR018060">
    <property type="entry name" value="HTH_AraC"/>
</dbReference>
<name>A0A8J3PYC3_9ACTN</name>
<accession>A0A8J3PYC3</accession>
<evidence type="ECO:0000256" key="1">
    <source>
        <dbReference type="ARBA" id="ARBA00023015"/>
    </source>
</evidence>
<evidence type="ECO:0000256" key="4">
    <source>
        <dbReference type="ARBA" id="ARBA00023163"/>
    </source>
</evidence>
<dbReference type="Proteomes" id="UP000630097">
    <property type="component" value="Unassembled WGS sequence"/>
</dbReference>
<proteinExistence type="predicted"/>
<dbReference type="InterPro" id="IPR050204">
    <property type="entry name" value="AraC_XylS_family_regulators"/>
</dbReference>
<dbReference type="GO" id="GO:0003700">
    <property type="term" value="F:DNA-binding transcription factor activity"/>
    <property type="evidence" value="ECO:0007669"/>
    <property type="project" value="InterPro"/>
</dbReference>
<evidence type="ECO:0000259" key="6">
    <source>
        <dbReference type="PROSITE" id="PS01124"/>
    </source>
</evidence>
<dbReference type="InterPro" id="IPR018062">
    <property type="entry name" value="HTH_AraC-typ_CS"/>
</dbReference>
<dbReference type="PANTHER" id="PTHR46796">
    <property type="entry name" value="HTH-TYPE TRANSCRIPTIONAL ACTIVATOR RHAS-RELATED"/>
    <property type="match status" value="1"/>
</dbReference>
<dbReference type="SUPFAM" id="SSF46689">
    <property type="entry name" value="Homeodomain-like"/>
    <property type="match status" value="2"/>
</dbReference>
<protein>
    <submittedName>
        <fullName evidence="7">AraC family transcriptional regulator</fullName>
    </submittedName>
</protein>
<dbReference type="Pfam" id="PF12833">
    <property type="entry name" value="HTH_18"/>
    <property type="match status" value="1"/>
</dbReference>
<dbReference type="SMART" id="SM00342">
    <property type="entry name" value="HTH_ARAC"/>
    <property type="match status" value="1"/>
</dbReference>
<sequence length="307" mass="34529">MDETHPFKSLDLDQSAFTERTFCSWYETGWRSVLLRRFDDHPVADDVYLPPTDDQHLVLVTAGESTIESFGEGGRRTARYVPGQIGLTPPGVPTRLRWRSESAPRTLHLHLPARLLTRAVRELWGTEESPLSRPDALALSDPVVEQIMLALDTAAARGMDDLYAESAAHFLAVHLLARHGGMPVPRLSRREDTRVRRAIEIMRDGLNQSLTLTDIASQVWLSTFHFVRVFKAATGETPHRYLTRLRIQAACRHLERGTGSISEIAQLCGFSSPSHLSAAFAREMGTSPSAYRRDVQERNHQVHLPDH</sequence>
<dbReference type="Gene3D" id="1.10.10.60">
    <property type="entry name" value="Homeodomain-like"/>
    <property type="match status" value="2"/>
</dbReference>
<organism evidence="7 8">
    <name type="scientific">Planotetraspora kaengkrachanensis</name>
    <dbReference type="NCBI Taxonomy" id="575193"/>
    <lineage>
        <taxon>Bacteria</taxon>
        <taxon>Bacillati</taxon>
        <taxon>Actinomycetota</taxon>
        <taxon>Actinomycetes</taxon>
        <taxon>Streptosporangiales</taxon>
        <taxon>Streptosporangiaceae</taxon>
        <taxon>Planotetraspora</taxon>
    </lineage>
</organism>